<accession>C4J3B7</accession>
<dbReference type="EMBL" id="BT085314">
    <property type="protein sequence ID" value="ACR35667.1"/>
    <property type="molecule type" value="mRNA"/>
</dbReference>
<evidence type="ECO:0000256" key="1">
    <source>
        <dbReference type="SAM" id="MobiDB-lite"/>
    </source>
</evidence>
<reference evidence="2" key="2">
    <citation type="submission" date="2012-06" db="EMBL/GenBank/DDBJ databases">
        <authorList>
            <person name="Yu Y."/>
            <person name="Currie J."/>
            <person name="Lomeli R."/>
            <person name="Angelova A."/>
            <person name="Collura K."/>
            <person name="Wissotski M."/>
            <person name="Campos D."/>
            <person name="Kudrna D."/>
            <person name="Golser W."/>
            <person name="Ashely E."/>
            <person name="Descour A."/>
            <person name="Fernandes J."/>
            <person name="Soderlund C."/>
            <person name="Walbot V."/>
        </authorList>
    </citation>
    <scope>NUCLEOTIDE SEQUENCE</scope>
    <source>
        <strain evidence="2">B73</strain>
    </source>
</reference>
<sequence>MYDPTGLARPPKLCSVEKRLSPNSSETMANTSGHCAPKQNPTTTDAAYSDRGAPSAISACPAHASSSTPVSSSGRGTRCRASAASDTYPAATRPA</sequence>
<name>C4J3B7_MAIZE</name>
<proteinExistence type="evidence at transcript level"/>
<evidence type="ECO:0000313" key="2">
    <source>
        <dbReference type="EMBL" id="ACR35667.1"/>
    </source>
</evidence>
<feature type="compositionally biased region" description="Polar residues" evidence="1">
    <location>
        <begin position="21"/>
        <end position="46"/>
    </location>
</feature>
<protein>
    <submittedName>
        <fullName evidence="2">Uncharacterized protein</fullName>
    </submittedName>
</protein>
<dbReference type="AlphaFoldDB" id="C4J3B7"/>
<feature type="region of interest" description="Disordered" evidence="1">
    <location>
        <begin position="21"/>
        <end position="95"/>
    </location>
</feature>
<organism evidence="2">
    <name type="scientific">Zea mays</name>
    <name type="common">Maize</name>
    <dbReference type="NCBI Taxonomy" id="4577"/>
    <lineage>
        <taxon>Eukaryota</taxon>
        <taxon>Viridiplantae</taxon>
        <taxon>Streptophyta</taxon>
        <taxon>Embryophyta</taxon>
        <taxon>Tracheophyta</taxon>
        <taxon>Spermatophyta</taxon>
        <taxon>Magnoliopsida</taxon>
        <taxon>Liliopsida</taxon>
        <taxon>Poales</taxon>
        <taxon>Poaceae</taxon>
        <taxon>PACMAD clade</taxon>
        <taxon>Panicoideae</taxon>
        <taxon>Andropogonodae</taxon>
        <taxon>Andropogoneae</taxon>
        <taxon>Tripsacinae</taxon>
        <taxon>Zea</taxon>
    </lineage>
</organism>
<reference evidence="2" key="1">
    <citation type="journal article" date="2009" name="PLoS Genet.">
        <title>Sequencing, mapping, and analysis of 27,455 maize full-length cDNAs.</title>
        <authorList>
            <person name="Soderlund C."/>
            <person name="Descour A."/>
            <person name="Kudrna D."/>
            <person name="Bomhoff M."/>
            <person name="Boyd L."/>
            <person name="Currie J."/>
            <person name="Angelova A."/>
            <person name="Collura K."/>
            <person name="Wissotski M."/>
            <person name="Ashley E."/>
            <person name="Morrow D."/>
            <person name="Fernandes J."/>
            <person name="Walbot V."/>
            <person name="Yu Y."/>
        </authorList>
    </citation>
    <scope>NUCLEOTIDE SEQUENCE</scope>
    <source>
        <strain evidence="2">B73</strain>
    </source>
</reference>